<dbReference type="RefSeq" id="WP_019945505.1">
    <property type="nucleotide sequence ID" value="NZ_BMLI01000004.1"/>
</dbReference>
<feature type="region of interest" description="Disordered" evidence="1">
    <location>
        <begin position="114"/>
        <end position="150"/>
    </location>
</feature>
<dbReference type="Gene3D" id="1.10.10.60">
    <property type="entry name" value="Homeodomain-like"/>
    <property type="match status" value="1"/>
</dbReference>
<keyword evidence="3" id="KW-1185">Reference proteome</keyword>
<comment type="caution">
    <text evidence="2">The sequence shown here is derived from an EMBL/GenBank/DDBJ whole genome shotgun (WGS) entry which is preliminary data.</text>
</comment>
<evidence type="ECO:0000313" key="2">
    <source>
        <dbReference type="EMBL" id="GGN14142.1"/>
    </source>
</evidence>
<name>A0ABQ2IKY2_9BACT</name>
<dbReference type="Proteomes" id="UP000632339">
    <property type="component" value="Unassembled WGS sequence"/>
</dbReference>
<protein>
    <recommendedName>
        <fullName evidence="4">Terminase</fullName>
    </recommendedName>
</protein>
<evidence type="ECO:0000256" key="1">
    <source>
        <dbReference type="SAM" id="MobiDB-lite"/>
    </source>
</evidence>
<sequence length="150" mass="17097">MGRPSSWKPEYCKQARKLCLLGATDKQLSDFFEVAESTLNRWKLDYPEFSESLKSGKELANANVAHKLYHRAIGYKHKDVHISNYQGKITLTPVIKVYPRDTKACIFWLKNGDPDNWREKPESSAPPTTPDVGEDYNLKPDESVSEAPIL</sequence>
<evidence type="ECO:0008006" key="4">
    <source>
        <dbReference type="Google" id="ProtNLM"/>
    </source>
</evidence>
<reference evidence="3" key="1">
    <citation type="journal article" date="2019" name="Int. J. Syst. Evol. Microbiol.">
        <title>The Global Catalogue of Microorganisms (GCM) 10K type strain sequencing project: providing services to taxonomists for standard genome sequencing and annotation.</title>
        <authorList>
            <consortium name="The Broad Institute Genomics Platform"/>
            <consortium name="The Broad Institute Genome Sequencing Center for Infectious Disease"/>
            <person name="Wu L."/>
            <person name="Ma J."/>
        </authorList>
    </citation>
    <scope>NUCLEOTIDE SEQUENCE [LARGE SCALE GENOMIC DNA]</scope>
    <source>
        <strain evidence="3">CGMCC 1.6375</strain>
    </source>
</reference>
<organism evidence="2 3">
    <name type="scientific">Dyadobacter beijingensis</name>
    <dbReference type="NCBI Taxonomy" id="365489"/>
    <lineage>
        <taxon>Bacteria</taxon>
        <taxon>Pseudomonadati</taxon>
        <taxon>Bacteroidota</taxon>
        <taxon>Cytophagia</taxon>
        <taxon>Cytophagales</taxon>
        <taxon>Spirosomataceae</taxon>
        <taxon>Dyadobacter</taxon>
    </lineage>
</organism>
<accession>A0ABQ2IKY2</accession>
<proteinExistence type="predicted"/>
<dbReference type="EMBL" id="BMLI01000004">
    <property type="protein sequence ID" value="GGN14142.1"/>
    <property type="molecule type" value="Genomic_DNA"/>
</dbReference>
<gene>
    <name evidence="2" type="ORF">GCM10010967_57980</name>
</gene>
<evidence type="ECO:0000313" key="3">
    <source>
        <dbReference type="Proteomes" id="UP000632339"/>
    </source>
</evidence>